<feature type="transmembrane region" description="Helical" evidence="1">
    <location>
        <begin position="36"/>
        <end position="56"/>
    </location>
</feature>
<keyword evidence="3" id="KW-1185">Reference proteome</keyword>
<feature type="transmembrane region" description="Helical" evidence="1">
    <location>
        <begin position="68"/>
        <end position="86"/>
    </location>
</feature>
<comment type="caution">
    <text evidence="2">The sequence shown here is derived from an EMBL/GenBank/DDBJ whole genome shotgun (WGS) entry which is preliminary data.</text>
</comment>
<evidence type="ECO:0000313" key="3">
    <source>
        <dbReference type="Proteomes" id="UP001203297"/>
    </source>
</evidence>
<keyword evidence="1" id="KW-1133">Transmembrane helix</keyword>
<keyword evidence="1" id="KW-0472">Membrane</keyword>
<dbReference type="Proteomes" id="UP001203297">
    <property type="component" value="Unassembled WGS sequence"/>
</dbReference>
<accession>A0AAD4M757</accession>
<organism evidence="2 3">
    <name type="scientific">Multifurca ochricompacta</name>
    <dbReference type="NCBI Taxonomy" id="376703"/>
    <lineage>
        <taxon>Eukaryota</taxon>
        <taxon>Fungi</taxon>
        <taxon>Dikarya</taxon>
        <taxon>Basidiomycota</taxon>
        <taxon>Agaricomycotina</taxon>
        <taxon>Agaricomycetes</taxon>
        <taxon>Russulales</taxon>
        <taxon>Russulaceae</taxon>
        <taxon>Multifurca</taxon>
    </lineage>
</organism>
<gene>
    <name evidence="2" type="ORF">B0F90DRAFT_1324970</name>
</gene>
<dbReference type="AlphaFoldDB" id="A0AAD4M757"/>
<keyword evidence="1" id="KW-0812">Transmembrane</keyword>
<feature type="transmembrane region" description="Helical" evidence="1">
    <location>
        <begin position="107"/>
        <end position="132"/>
    </location>
</feature>
<reference evidence="2" key="1">
    <citation type="journal article" date="2022" name="New Phytol.">
        <title>Evolutionary transition to the ectomycorrhizal habit in the genomes of a hyperdiverse lineage of mushroom-forming fungi.</title>
        <authorList>
            <person name="Looney B."/>
            <person name="Miyauchi S."/>
            <person name="Morin E."/>
            <person name="Drula E."/>
            <person name="Courty P.E."/>
            <person name="Kohler A."/>
            <person name="Kuo A."/>
            <person name="LaButti K."/>
            <person name="Pangilinan J."/>
            <person name="Lipzen A."/>
            <person name="Riley R."/>
            <person name="Andreopoulos W."/>
            <person name="He G."/>
            <person name="Johnson J."/>
            <person name="Nolan M."/>
            <person name="Tritt A."/>
            <person name="Barry K.W."/>
            <person name="Grigoriev I.V."/>
            <person name="Nagy L.G."/>
            <person name="Hibbett D."/>
            <person name="Henrissat B."/>
            <person name="Matheny P.B."/>
            <person name="Labbe J."/>
            <person name="Martin F.M."/>
        </authorList>
    </citation>
    <scope>NUCLEOTIDE SEQUENCE</scope>
    <source>
        <strain evidence="2">BPL690</strain>
    </source>
</reference>
<dbReference type="EMBL" id="WTXG01000008">
    <property type="protein sequence ID" value="KAI0303767.1"/>
    <property type="molecule type" value="Genomic_DNA"/>
</dbReference>
<sequence>MSLTQGGRNICYSVHTKGEGGGVCEQIFRLEGLYSLIEYVFGGHVLCMLCAYIGVPRFFVLRPTEVDSLLPLLLLTLFVSLYTSALSTLRLEQSRSLALFAILSSPFILYLTQAVLTFITSSLAATISISLLSPSLTS</sequence>
<proteinExistence type="predicted"/>
<evidence type="ECO:0000313" key="2">
    <source>
        <dbReference type="EMBL" id="KAI0303767.1"/>
    </source>
</evidence>
<protein>
    <submittedName>
        <fullName evidence="2">Uncharacterized protein</fullName>
    </submittedName>
</protein>
<evidence type="ECO:0000256" key="1">
    <source>
        <dbReference type="SAM" id="Phobius"/>
    </source>
</evidence>
<name>A0AAD4M757_9AGAM</name>